<protein>
    <submittedName>
        <fullName evidence="1">Uncharacterized protein</fullName>
    </submittedName>
</protein>
<comment type="caution">
    <text evidence="1">The sequence shown here is derived from an EMBL/GenBank/DDBJ whole genome shotgun (WGS) entry which is preliminary data.</text>
</comment>
<dbReference type="Proteomes" id="UP001231649">
    <property type="component" value="Chromosome 31"/>
</dbReference>
<organism evidence="1 2">
    <name type="scientific">Mythimna loreyi</name>
    <dbReference type="NCBI Taxonomy" id="667449"/>
    <lineage>
        <taxon>Eukaryota</taxon>
        <taxon>Metazoa</taxon>
        <taxon>Ecdysozoa</taxon>
        <taxon>Arthropoda</taxon>
        <taxon>Hexapoda</taxon>
        <taxon>Insecta</taxon>
        <taxon>Pterygota</taxon>
        <taxon>Neoptera</taxon>
        <taxon>Endopterygota</taxon>
        <taxon>Lepidoptera</taxon>
        <taxon>Glossata</taxon>
        <taxon>Ditrysia</taxon>
        <taxon>Noctuoidea</taxon>
        <taxon>Noctuidae</taxon>
        <taxon>Noctuinae</taxon>
        <taxon>Hadenini</taxon>
        <taxon>Mythimna</taxon>
    </lineage>
</organism>
<dbReference type="EMBL" id="CM056807">
    <property type="protein sequence ID" value="KAJ8705431.1"/>
    <property type="molecule type" value="Genomic_DNA"/>
</dbReference>
<evidence type="ECO:0000313" key="2">
    <source>
        <dbReference type="Proteomes" id="UP001231649"/>
    </source>
</evidence>
<name>A0ACC2Q1J8_9NEOP</name>
<reference evidence="1" key="1">
    <citation type="submission" date="2023-03" db="EMBL/GenBank/DDBJ databases">
        <title>Chromosome-level genomes of two armyworms, Mythimna separata and Mythimna loreyi, provide insights into the biosynthesis and reception of sex pheromones.</title>
        <authorList>
            <person name="Zhao H."/>
        </authorList>
    </citation>
    <scope>NUCLEOTIDE SEQUENCE</scope>
    <source>
        <strain evidence="1">BeijingLab</strain>
    </source>
</reference>
<keyword evidence="2" id="KW-1185">Reference proteome</keyword>
<gene>
    <name evidence="1" type="ORF">PYW08_012477</name>
</gene>
<evidence type="ECO:0000313" key="1">
    <source>
        <dbReference type="EMBL" id="KAJ8705431.1"/>
    </source>
</evidence>
<proteinExistence type="predicted"/>
<accession>A0ACC2Q1J8</accession>
<sequence length="460" mass="52814">MLKCFLCEKTGITVKKFNEDKLEKCRKIQAFRKKKNLKHLDVVSPILCLQQRGYHIQCYEKFILLKSNNKKEFESMFGNRKVIIKNLPPLKIDSPNAFKKNTASSSNVTEIPKLIEIPNIGHKTYDIDLKITPKTYAMDEPSYVNPDISRGVILKSILTRKSPIKKDMSNNALAFDSGMDLLRYGNIFNQPNLGLSDEKLGVKTENNLLNICLFCDKEQRKIGKQVEVAEIIKDDEYKIVLEVAKALEDKDLILKLLKTNEICSSHSLCRVEYKNRLQKVTSENSDEEDKVVIKKLQTNVFEALFAFIDDQIIDKKKTYFLTDLFERYKAIASDIQNSTSLEIEISNVQHLQEQIMKRYEGSIKITTKAKRKVVYKNGTTDLESALIENENLKYDKLAFELRSEVKSLKRKSDGKIDGEVPDKLVRFVSSLIQGPVGSSYEDKVKIKVFCQQLVTQISKD</sequence>